<keyword evidence="1" id="KW-0479">Metal-binding</keyword>
<dbReference type="GO" id="GO:0008270">
    <property type="term" value="F:zinc ion binding"/>
    <property type="evidence" value="ECO:0007669"/>
    <property type="project" value="UniProtKB-KW"/>
</dbReference>
<comment type="caution">
    <text evidence="1">The sequence shown here is derived from an EMBL/GenBank/DDBJ whole genome shotgun (WGS) entry which is preliminary data.</text>
</comment>
<keyword evidence="1" id="KW-0862">Zinc</keyword>
<dbReference type="EMBL" id="VNHU01000001">
    <property type="protein sequence ID" value="TYP77316.1"/>
    <property type="molecule type" value="Genomic_DNA"/>
</dbReference>
<name>A0A5S5CGD5_9FLAO</name>
<gene>
    <name evidence="1" type="ORF">BD809_101470</name>
</gene>
<protein>
    <submittedName>
        <fullName evidence="1">Zinc-finger of transposase IS204/IS1001/IS1096/IS1165</fullName>
    </submittedName>
</protein>
<keyword evidence="2" id="KW-1185">Reference proteome</keyword>
<dbReference type="RefSeq" id="WP_246131394.1">
    <property type="nucleotide sequence ID" value="NZ_VNHU01000001.1"/>
</dbReference>
<dbReference type="AlphaFoldDB" id="A0A5S5CGD5"/>
<keyword evidence="1" id="KW-0863">Zinc-finger</keyword>
<evidence type="ECO:0000313" key="1">
    <source>
        <dbReference type="EMBL" id="TYP77316.1"/>
    </source>
</evidence>
<organism evidence="1 2">
    <name type="scientific">Aquimarina intermedia</name>
    <dbReference type="NCBI Taxonomy" id="350814"/>
    <lineage>
        <taxon>Bacteria</taxon>
        <taxon>Pseudomonadati</taxon>
        <taxon>Bacteroidota</taxon>
        <taxon>Flavobacteriia</taxon>
        <taxon>Flavobacteriales</taxon>
        <taxon>Flavobacteriaceae</taxon>
        <taxon>Aquimarina</taxon>
    </lineage>
</organism>
<dbReference type="Proteomes" id="UP000324376">
    <property type="component" value="Unassembled WGS sequence"/>
</dbReference>
<proteinExistence type="predicted"/>
<accession>A0A5S5CGD5</accession>
<reference evidence="1 2" key="1">
    <citation type="submission" date="2019-07" db="EMBL/GenBank/DDBJ databases">
        <title>Genomic Encyclopedia of Archaeal and Bacterial Type Strains, Phase II (KMG-II): from individual species to whole genera.</title>
        <authorList>
            <person name="Goeker M."/>
        </authorList>
    </citation>
    <scope>NUCLEOTIDE SEQUENCE [LARGE SCALE GENOMIC DNA]</scope>
    <source>
        <strain evidence="1 2">DSM 17527</strain>
    </source>
</reference>
<sequence>MDPYIDLLKVLLPELLITHFDIVKHEIKQDVLHLNFEEKVAIPQEFSSGLVISHGFHKEITIQDFPIRGKKVYLHIKRRRWLDKMIRIVVQKDWNLVAQGTRITVEFAAFLKYLITTKPNDSHTIGSFYGVNGKKFQRQYRESLREAHCPKREHFAE</sequence>
<evidence type="ECO:0000313" key="2">
    <source>
        <dbReference type="Proteomes" id="UP000324376"/>
    </source>
</evidence>